<protein>
    <submittedName>
        <fullName evidence="1">Uncharacterized protein</fullName>
    </submittedName>
</protein>
<evidence type="ECO:0000313" key="1">
    <source>
        <dbReference type="EMBL" id="UYV96268.1"/>
    </source>
</evidence>
<dbReference type="Proteomes" id="UP001163293">
    <property type="component" value="Chromosome"/>
</dbReference>
<accession>A0AAX3EF63</accession>
<gene>
    <name evidence="1" type="ORF">NL394_14490</name>
</gene>
<proteinExistence type="predicted"/>
<reference evidence="1" key="1">
    <citation type="submission" date="2022-07" db="EMBL/GenBank/DDBJ databases">
        <authorList>
            <person name="Wu T."/>
        </authorList>
    </citation>
    <scope>NUCLEOTIDE SEQUENCE</scope>
    <source>
        <strain evidence="1">SD-1</strain>
    </source>
</reference>
<dbReference type="RefSeq" id="WP_182263976.1">
    <property type="nucleotide sequence ID" value="NZ_CP043010.1"/>
</dbReference>
<name>A0AAX3EF63_PAEUR</name>
<sequence length="109" mass="12070">MTYWNFGNTAFVAAEWPDSEDLDPMIYDNLFRSANALCVAYAPALPEGAEIPQNYLLAEIATARDIASKMTGGNTEEVGLDGQIVRTLPLIWLAQSLLRPKTNPITRLR</sequence>
<keyword evidence="2" id="KW-1185">Reference proteome</keyword>
<dbReference type="EMBL" id="CP101185">
    <property type="protein sequence ID" value="UYV96268.1"/>
    <property type="molecule type" value="Genomic_DNA"/>
</dbReference>
<evidence type="ECO:0000313" key="2">
    <source>
        <dbReference type="Proteomes" id="UP001163293"/>
    </source>
</evidence>
<dbReference type="AlphaFoldDB" id="A0AAX3EF63"/>
<organism evidence="1 2">
    <name type="scientific">Paenarthrobacter ureafaciens</name>
    <dbReference type="NCBI Taxonomy" id="37931"/>
    <lineage>
        <taxon>Bacteria</taxon>
        <taxon>Bacillati</taxon>
        <taxon>Actinomycetota</taxon>
        <taxon>Actinomycetes</taxon>
        <taxon>Micrococcales</taxon>
        <taxon>Micrococcaceae</taxon>
        <taxon>Paenarthrobacter</taxon>
    </lineage>
</organism>